<protein>
    <submittedName>
        <fullName evidence="1">Uncharacterized protein</fullName>
    </submittedName>
</protein>
<keyword evidence="2" id="KW-1185">Reference proteome</keyword>
<dbReference type="EMBL" id="BLLK01000046">
    <property type="protein sequence ID" value="GFH53187.1"/>
    <property type="molecule type" value="Genomic_DNA"/>
</dbReference>
<evidence type="ECO:0000313" key="2">
    <source>
        <dbReference type="Proteomes" id="UP001054902"/>
    </source>
</evidence>
<organism evidence="1 2">
    <name type="scientific">Chaetoceros tenuissimus</name>
    <dbReference type="NCBI Taxonomy" id="426638"/>
    <lineage>
        <taxon>Eukaryota</taxon>
        <taxon>Sar</taxon>
        <taxon>Stramenopiles</taxon>
        <taxon>Ochrophyta</taxon>
        <taxon>Bacillariophyta</taxon>
        <taxon>Coscinodiscophyceae</taxon>
        <taxon>Chaetocerotophycidae</taxon>
        <taxon>Chaetocerotales</taxon>
        <taxon>Chaetocerotaceae</taxon>
        <taxon>Chaetoceros</taxon>
    </lineage>
</organism>
<reference evidence="1 2" key="1">
    <citation type="journal article" date="2021" name="Sci. Rep.">
        <title>The genome of the diatom Chaetoceros tenuissimus carries an ancient integrated fragment of an extant virus.</title>
        <authorList>
            <person name="Hongo Y."/>
            <person name="Kimura K."/>
            <person name="Takaki Y."/>
            <person name="Yoshida Y."/>
            <person name="Baba S."/>
            <person name="Kobayashi G."/>
            <person name="Nagasaki K."/>
            <person name="Hano T."/>
            <person name="Tomaru Y."/>
        </authorList>
    </citation>
    <scope>NUCLEOTIDE SEQUENCE [LARGE SCALE GENOMIC DNA]</scope>
    <source>
        <strain evidence="1 2">NIES-3715</strain>
    </source>
</reference>
<dbReference type="Proteomes" id="UP001054902">
    <property type="component" value="Unassembled WGS sequence"/>
</dbReference>
<gene>
    <name evidence="1" type="ORF">CTEN210_09663</name>
</gene>
<proteinExistence type="predicted"/>
<sequence>MNTNLKINRCVFERNNAKAKGSMQSDFCGSAIHSRRGQIDVTNSCFIDNTAHGPGLIHIRDNFGSVPNVGKSNFASENHGASTEWPWYNTNAAKCPNGLFIEDFYLTDGTCTSLGDRCPLDRFATRDDDAAYSWKSQLHLLYLAALITSAFLYL</sequence>
<name>A0AAD3CVW0_9STRA</name>
<comment type="caution">
    <text evidence="1">The sequence shown here is derived from an EMBL/GenBank/DDBJ whole genome shotgun (WGS) entry which is preliminary data.</text>
</comment>
<accession>A0AAD3CVW0</accession>
<dbReference type="AlphaFoldDB" id="A0AAD3CVW0"/>
<evidence type="ECO:0000313" key="1">
    <source>
        <dbReference type="EMBL" id="GFH53187.1"/>
    </source>
</evidence>